<evidence type="ECO:0000313" key="3">
    <source>
        <dbReference type="Proteomes" id="UP001598138"/>
    </source>
</evidence>
<dbReference type="CDD" id="cd04196">
    <property type="entry name" value="GT_2_like_d"/>
    <property type="match status" value="1"/>
</dbReference>
<organism evidence="2 3">
    <name type="scientific">Aquirufa avitistagni</name>
    <dbReference type="NCBI Taxonomy" id="3104728"/>
    <lineage>
        <taxon>Bacteria</taxon>
        <taxon>Pseudomonadati</taxon>
        <taxon>Bacteroidota</taxon>
        <taxon>Cytophagia</taxon>
        <taxon>Cytophagales</taxon>
        <taxon>Flectobacillaceae</taxon>
        <taxon>Aquirufa</taxon>
    </lineage>
</organism>
<sequence>MESISVALCTYNGEEFLPKQLDSIKQQTKPIHELVVCDDGSRDATIEILEKFRQSVNFPVIIHRNSNNLGSSKNFEQCLQKCSGEIIFLCDQDDVWMPNKVEIMTAYFQAHSNQDAVFSNAQIIDQRGLKTGNTSFNQIEFNQLAQAKWIAGGSFEILLKGYVVTGATMAIRKHCLPNLLPVPEIIPELIHDGWMALMLAINNQIGFIAEPLIQYREHESQQVGLKAKNQPVSLMDRFTRSRNDKLLRIQKKHADAKALYQYINALPNVPIDVIHKLQHRFEFYAMRAQLPSNRLLRIVPIYKFALVGAYKNLEGGKWWRPILGDLFE</sequence>
<dbReference type="PANTHER" id="PTHR22916">
    <property type="entry name" value="GLYCOSYLTRANSFERASE"/>
    <property type="match status" value="1"/>
</dbReference>
<dbReference type="InterPro" id="IPR029044">
    <property type="entry name" value="Nucleotide-diphossugar_trans"/>
</dbReference>
<dbReference type="Gene3D" id="3.90.550.10">
    <property type="entry name" value="Spore Coat Polysaccharide Biosynthesis Protein SpsA, Chain A"/>
    <property type="match status" value="1"/>
</dbReference>
<accession>A0ABW6DFJ1</accession>
<dbReference type="PANTHER" id="PTHR22916:SF3">
    <property type="entry name" value="UDP-GLCNAC:BETAGAL BETA-1,3-N-ACETYLGLUCOSAMINYLTRANSFERASE-LIKE PROTEIN 1"/>
    <property type="match status" value="1"/>
</dbReference>
<protein>
    <submittedName>
        <fullName evidence="2">Glycosyltransferase family 2 protein</fullName>
    </submittedName>
</protein>
<dbReference type="Pfam" id="PF00535">
    <property type="entry name" value="Glycos_transf_2"/>
    <property type="match status" value="1"/>
</dbReference>
<dbReference type="EMBL" id="JBBKXZ010000002">
    <property type="protein sequence ID" value="MFD3394248.1"/>
    <property type="molecule type" value="Genomic_DNA"/>
</dbReference>
<feature type="domain" description="Glycosyltransferase 2-like" evidence="1">
    <location>
        <begin position="5"/>
        <end position="144"/>
    </location>
</feature>
<name>A0ABW6DFJ1_9BACT</name>
<evidence type="ECO:0000259" key="1">
    <source>
        <dbReference type="Pfam" id="PF00535"/>
    </source>
</evidence>
<dbReference type="RefSeq" id="WP_377983132.1">
    <property type="nucleotide sequence ID" value="NZ_JBBKXZ010000002.1"/>
</dbReference>
<dbReference type="InterPro" id="IPR001173">
    <property type="entry name" value="Glyco_trans_2-like"/>
</dbReference>
<dbReference type="SUPFAM" id="SSF53448">
    <property type="entry name" value="Nucleotide-diphospho-sugar transferases"/>
    <property type="match status" value="1"/>
</dbReference>
<dbReference type="Proteomes" id="UP001598138">
    <property type="component" value="Unassembled WGS sequence"/>
</dbReference>
<evidence type="ECO:0000313" key="2">
    <source>
        <dbReference type="EMBL" id="MFD3394248.1"/>
    </source>
</evidence>
<proteinExistence type="predicted"/>
<gene>
    <name evidence="2" type="ORF">U0R10_06420</name>
</gene>
<comment type="caution">
    <text evidence="2">The sequence shown here is derived from an EMBL/GenBank/DDBJ whole genome shotgun (WGS) entry which is preliminary data.</text>
</comment>
<keyword evidence="3" id="KW-1185">Reference proteome</keyword>
<reference evidence="2 3" key="1">
    <citation type="submission" date="2024-03" db="EMBL/GenBank/DDBJ databases">
        <title>Aquirufa genome sequencing.</title>
        <authorList>
            <person name="Pitt A."/>
            <person name="Hahn M.W."/>
        </authorList>
    </citation>
    <scope>NUCLEOTIDE SEQUENCE [LARGE SCALE GENOMIC DNA]</scope>
    <source>
        <strain evidence="2 3">OSTEICH-129V</strain>
    </source>
</reference>